<dbReference type="AlphaFoldDB" id="A0A3B0ZIV1"/>
<dbReference type="PANTHER" id="PTHR43133">
    <property type="entry name" value="RNA POLYMERASE ECF-TYPE SIGMA FACTO"/>
    <property type="match status" value="1"/>
</dbReference>
<gene>
    <name evidence="7" type="ORF">MNBD_GAMMA22-2767</name>
</gene>
<dbReference type="Pfam" id="PF08281">
    <property type="entry name" value="Sigma70_r4_2"/>
    <property type="match status" value="1"/>
</dbReference>
<evidence type="ECO:0000313" key="7">
    <source>
        <dbReference type="EMBL" id="VAW91591.1"/>
    </source>
</evidence>
<evidence type="ECO:0008006" key="8">
    <source>
        <dbReference type="Google" id="ProtNLM"/>
    </source>
</evidence>
<keyword evidence="3" id="KW-0731">Sigma factor</keyword>
<dbReference type="InterPro" id="IPR007627">
    <property type="entry name" value="RNA_pol_sigma70_r2"/>
</dbReference>
<dbReference type="CDD" id="cd06171">
    <property type="entry name" value="Sigma70_r4"/>
    <property type="match status" value="1"/>
</dbReference>
<evidence type="ECO:0000256" key="2">
    <source>
        <dbReference type="ARBA" id="ARBA00023015"/>
    </source>
</evidence>
<evidence type="ECO:0000259" key="6">
    <source>
        <dbReference type="Pfam" id="PF08281"/>
    </source>
</evidence>
<dbReference type="GO" id="GO:0016987">
    <property type="term" value="F:sigma factor activity"/>
    <property type="evidence" value="ECO:0007669"/>
    <property type="project" value="UniProtKB-KW"/>
</dbReference>
<dbReference type="SUPFAM" id="SSF88659">
    <property type="entry name" value="Sigma3 and sigma4 domains of RNA polymerase sigma factors"/>
    <property type="match status" value="1"/>
</dbReference>
<dbReference type="NCBIfam" id="TIGR02937">
    <property type="entry name" value="sigma70-ECF"/>
    <property type="match status" value="1"/>
</dbReference>
<accession>A0A3B0ZIV1</accession>
<dbReference type="EMBL" id="UOFS01000006">
    <property type="protein sequence ID" value="VAW91591.1"/>
    <property type="molecule type" value="Genomic_DNA"/>
</dbReference>
<name>A0A3B0ZIV1_9ZZZZ</name>
<protein>
    <recommendedName>
        <fullName evidence="8">RNA polymerase sigma factor</fullName>
    </recommendedName>
</protein>
<dbReference type="GO" id="GO:0006352">
    <property type="term" value="P:DNA-templated transcription initiation"/>
    <property type="evidence" value="ECO:0007669"/>
    <property type="project" value="InterPro"/>
</dbReference>
<reference evidence="7" key="1">
    <citation type="submission" date="2018-06" db="EMBL/GenBank/DDBJ databases">
        <authorList>
            <person name="Zhirakovskaya E."/>
        </authorList>
    </citation>
    <scope>NUCLEOTIDE SEQUENCE</scope>
</reference>
<dbReference type="InterPro" id="IPR013249">
    <property type="entry name" value="RNA_pol_sigma70_r4_t2"/>
</dbReference>
<comment type="similarity">
    <text evidence="1">Belongs to the sigma-70 factor family. ECF subfamily.</text>
</comment>
<keyword evidence="2" id="KW-0805">Transcription regulation</keyword>
<organism evidence="7">
    <name type="scientific">hydrothermal vent metagenome</name>
    <dbReference type="NCBI Taxonomy" id="652676"/>
    <lineage>
        <taxon>unclassified sequences</taxon>
        <taxon>metagenomes</taxon>
        <taxon>ecological metagenomes</taxon>
    </lineage>
</organism>
<dbReference type="InterPro" id="IPR013324">
    <property type="entry name" value="RNA_pol_sigma_r3/r4-like"/>
</dbReference>
<dbReference type="InterPro" id="IPR014284">
    <property type="entry name" value="RNA_pol_sigma-70_dom"/>
</dbReference>
<dbReference type="InterPro" id="IPR013325">
    <property type="entry name" value="RNA_pol_sigma_r2"/>
</dbReference>
<dbReference type="Gene3D" id="1.10.1740.10">
    <property type="match status" value="1"/>
</dbReference>
<dbReference type="Pfam" id="PF04542">
    <property type="entry name" value="Sigma70_r2"/>
    <property type="match status" value="1"/>
</dbReference>
<dbReference type="InterPro" id="IPR036388">
    <property type="entry name" value="WH-like_DNA-bd_sf"/>
</dbReference>
<dbReference type="Gene3D" id="1.10.10.10">
    <property type="entry name" value="Winged helix-like DNA-binding domain superfamily/Winged helix DNA-binding domain"/>
    <property type="match status" value="1"/>
</dbReference>
<evidence type="ECO:0000259" key="5">
    <source>
        <dbReference type="Pfam" id="PF04542"/>
    </source>
</evidence>
<dbReference type="SUPFAM" id="SSF88946">
    <property type="entry name" value="Sigma2 domain of RNA polymerase sigma factors"/>
    <property type="match status" value="1"/>
</dbReference>
<evidence type="ECO:0000256" key="1">
    <source>
        <dbReference type="ARBA" id="ARBA00010641"/>
    </source>
</evidence>
<feature type="domain" description="RNA polymerase sigma-70 region 2" evidence="5">
    <location>
        <begin position="9"/>
        <end position="69"/>
    </location>
</feature>
<dbReference type="InterPro" id="IPR039425">
    <property type="entry name" value="RNA_pol_sigma-70-like"/>
</dbReference>
<dbReference type="PANTHER" id="PTHR43133:SF64">
    <property type="entry name" value="ECF SIGMA FACTOR"/>
    <property type="match status" value="1"/>
</dbReference>
<evidence type="ECO:0000256" key="3">
    <source>
        <dbReference type="ARBA" id="ARBA00023082"/>
    </source>
</evidence>
<keyword evidence="4" id="KW-0804">Transcription</keyword>
<proteinExistence type="inferred from homology"/>
<evidence type="ECO:0000256" key="4">
    <source>
        <dbReference type="ARBA" id="ARBA00023163"/>
    </source>
</evidence>
<sequence>MDDFLASVEQRAYRLAMVATRNHDDALDLVQDTMMTLVQKYAKRESCEWTPLFFRILQNTIRDFYRRQKVRSRWRVWFSSDEHDADDVLEAAPANESVTPHQQFSNIQMMDTMQQGVYLLPLKQQQVFMLRIIDGMSVKETAYIMKISQGSIKTHLSRALKALKVTLKDFDNE</sequence>
<feature type="domain" description="RNA polymerase sigma factor 70 region 4 type 2" evidence="6">
    <location>
        <begin position="120"/>
        <end position="163"/>
    </location>
</feature>
<dbReference type="NCBIfam" id="NF006550">
    <property type="entry name" value="PRK09047.1"/>
    <property type="match status" value="1"/>
</dbReference>
<dbReference type="GO" id="GO:0003677">
    <property type="term" value="F:DNA binding"/>
    <property type="evidence" value="ECO:0007669"/>
    <property type="project" value="InterPro"/>
</dbReference>